<dbReference type="PANTHER" id="PTHR11228:SF22">
    <property type="entry name" value="PEPTIDE BIOSYNTHESIS PROTEIN YYDG-RELATED"/>
    <property type="match status" value="1"/>
</dbReference>
<dbReference type="PROSITE" id="PS51918">
    <property type="entry name" value="RADICAL_SAM"/>
    <property type="match status" value="1"/>
</dbReference>
<reference evidence="6 7" key="1">
    <citation type="submission" date="2020-08" db="EMBL/GenBank/DDBJ databases">
        <title>Enterococcus faecalis SF28073 genome assembly.</title>
        <authorList>
            <person name="Duerkop B.A."/>
            <person name="Johnson C.N."/>
        </authorList>
    </citation>
    <scope>NUCLEOTIDE SEQUENCE [LARGE SCALE GENOMIC DNA]</scope>
    <source>
        <strain evidence="6 7">SF28073</strain>
    </source>
</reference>
<dbReference type="NCBIfam" id="TIGR04078">
    <property type="entry name" value="rSAM_yydG"/>
    <property type="match status" value="1"/>
</dbReference>
<dbReference type="InterPro" id="IPR058240">
    <property type="entry name" value="rSAM_sf"/>
</dbReference>
<dbReference type="InterPro" id="IPR007197">
    <property type="entry name" value="rSAM"/>
</dbReference>
<feature type="domain" description="Radical SAM core" evidence="5">
    <location>
        <begin position="2"/>
        <end position="215"/>
    </location>
</feature>
<name>A0A2S7M0I7_ENTFL</name>
<dbReference type="SFLD" id="SFLDS00029">
    <property type="entry name" value="Radical_SAM"/>
    <property type="match status" value="1"/>
</dbReference>
<evidence type="ECO:0000256" key="4">
    <source>
        <dbReference type="ARBA" id="ARBA00023014"/>
    </source>
</evidence>
<gene>
    <name evidence="6" type="ORF">H9Q64_05760</name>
</gene>
<evidence type="ECO:0000256" key="2">
    <source>
        <dbReference type="ARBA" id="ARBA00022723"/>
    </source>
</evidence>
<keyword evidence="1" id="KW-0949">S-adenosyl-L-methionine</keyword>
<dbReference type="InterPro" id="IPR013785">
    <property type="entry name" value="Aldolase_TIM"/>
</dbReference>
<evidence type="ECO:0000313" key="7">
    <source>
        <dbReference type="Proteomes" id="UP000516122"/>
    </source>
</evidence>
<dbReference type="AlphaFoldDB" id="A0A2S7M0I7"/>
<dbReference type="InterPro" id="IPR050377">
    <property type="entry name" value="Radical_SAM_PqqE_MftC-like"/>
</dbReference>
<dbReference type="Gene3D" id="3.20.20.70">
    <property type="entry name" value="Aldolase class I"/>
    <property type="match status" value="1"/>
</dbReference>
<dbReference type="RefSeq" id="WP_002383387.1">
    <property type="nucleotide sequence ID" value="NZ_CAXOHA010000017.1"/>
</dbReference>
<sequence length="322" mass="36936">MKEGVNLLYDSVVVNLGARCNASCEHCCFSCSPTKKEALDKNEVINLVENFSNNPKIKTISFTGGEIFLNYPFLYNLLKIVNSSGKISTLISNGFWGREIETVKKYFLDMNRMGVTNLSISHDDFHSKFIKTDYIRNILIESRKYPDIQITVNIAVSKNSTGDKIIHDLGEAILGIPVTKFPLIPVGEAKNINDDEFQNIYSLSHPNQLKCPGFEPVYHFNGNVYPCCSPAIFDTALILNDELYQEFDKTITKMNSNLLLYIMRREGFSWFINIVSNNNEFSHIKINKEFSSICSICRQLFKTENNIKLLTPYMRKYYEQML</sequence>
<organism evidence="6 7">
    <name type="scientific">Enterococcus faecalis</name>
    <name type="common">Streptococcus faecalis</name>
    <dbReference type="NCBI Taxonomy" id="1351"/>
    <lineage>
        <taxon>Bacteria</taxon>
        <taxon>Bacillati</taxon>
        <taxon>Bacillota</taxon>
        <taxon>Bacilli</taxon>
        <taxon>Lactobacillales</taxon>
        <taxon>Enterococcaceae</taxon>
        <taxon>Enterococcus</taxon>
    </lineage>
</organism>
<evidence type="ECO:0000259" key="5">
    <source>
        <dbReference type="PROSITE" id="PS51918"/>
    </source>
</evidence>
<keyword evidence="2" id="KW-0479">Metal-binding</keyword>
<keyword evidence="4" id="KW-0411">Iron-sulfur</keyword>
<dbReference type="Proteomes" id="UP000516122">
    <property type="component" value="Chromosome"/>
</dbReference>
<evidence type="ECO:0000313" key="6">
    <source>
        <dbReference type="EMBL" id="QNP38779.1"/>
    </source>
</evidence>
<dbReference type="CDD" id="cd01335">
    <property type="entry name" value="Radical_SAM"/>
    <property type="match status" value="1"/>
</dbReference>
<accession>A0A2S7M0I7</accession>
<dbReference type="GO" id="GO:0046872">
    <property type="term" value="F:metal ion binding"/>
    <property type="evidence" value="ECO:0007669"/>
    <property type="project" value="UniProtKB-KW"/>
</dbReference>
<evidence type="ECO:0000256" key="1">
    <source>
        <dbReference type="ARBA" id="ARBA00022691"/>
    </source>
</evidence>
<dbReference type="GO" id="GO:0003824">
    <property type="term" value="F:catalytic activity"/>
    <property type="evidence" value="ECO:0007669"/>
    <property type="project" value="InterPro"/>
</dbReference>
<dbReference type="Pfam" id="PF04055">
    <property type="entry name" value="Radical_SAM"/>
    <property type="match status" value="1"/>
</dbReference>
<proteinExistence type="predicted"/>
<protein>
    <submittedName>
        <fullName evidence="6">YydG family peptide radical SAM peptide maturase</fullName>
    </submittedName>
</protein>
<dbReference type="GO" id="GO:0051536">
    <property type="term" value="F:iron-sulfur cluster binding"/>
    <property type="evidence" value="ECO:0007669"/>
    <property type="project" value="UniProtKB-KW"/>
</dbReference>
<dbReference type="SUPFAM" id="SSF102114">
    <property type="entry name" value="Radical SAM enzymes"/>
    <property type="match status" value="1"/>
</dbReference>
<dbReference type="PANTHER" id="PTHR11228">
    <property type="entry name" value="RADICAL SAM DOMAIN PROTEIN"/>
    <property type="match status" value="1"/>
</dbReference>
<keyword evidence="3" id="KW-0408">Iron</keyword>
<dbReference type="InterPro" id="IPR023904">
    <property type="entry name" value="Pep_rSAM_mat_YydG"/>
</dbReference>
<evidence type="ECO:0000256" key="3">
    <source>
        <dbReference type="ARBA" id="ARBA00023004"/>
    </source>
</evidence>
<dbReference type="EMBL" id="CP060804">
    <property type="protein sequence ID" value="QNP38779.1"/>
    <property type="molecule type" value="Genomic_DNA"/>
</dbReference>